<dbReference type="Gene3D" id="3.40.50.2300">
    <property type="match status" value="2"/>
</dbReference>
<accession>A0A2N3RCI8</accession>
<name>A0A2N3RCI8_9BIFI</name>
<dbReference type="Proteomes" id="UP000233731">
    <property type="component" value="Unassembled WGS sequence"/>
</dbReference>
<dbReference type="InterPro" id="IPR028082">
    <property type="entry name" value="Peripla_BP_I"/>
</dbReference>
<dbReference type="CDD" id="cd06302">
    <property type="entry name" value="PBP1_LsrB_Quorum_Sensing-like"/>
    <property type="match status" value="1"/>
</dbReference>
<dbReference type="Pfam" id="PF13407">
    <property type="entry name" value="Peripla_BP_4"/>
    <property type="match status" value="1"/>
</dbReference>
<gene>
    <name evidence="4" type="ORF">CQR44_0356</name>
</gene>
<proteinExistence type="predicted"/>
<evidence type="ECO:0000313" key="5">
    <source>
        <dbReference type="Proteomes" id="UP000233731"/>
    </source>
</evidence>
<dbReference type="GO" id="GO:0030288">
    <property type="term" value="C:outer membrane-bounded periplasmic space"/>
    <property type="evidence" value="ECO:0007669"/>
    <property type="project" value="TreeGrafter"/>
</dbReference>
<dbReference type="GO" id="GO:0030246">
    <property type="term" value="F:carbohydrate binding"/>
    <property type="evidence" value="ECO:0007669"/>
    <property type="project" value="TreeGrafter"/>
</dbReference>
<feature type="signal peptide" evidence="2">
    <location>
        <begin position="1"/>
        <end position="24"/>
    </location>
</feature>
<comment type="subcellular location">
    <subcellularLocation>
        <location evidence="1">Cell envelope</location>
    </subcellularLocation>
</comment>
<evidence type="ECO:0000259" key="3">
    <source>
        <dbReference type="Pfam" id="PF13407"/>
    </source>
</evidence>
<organism evidence="4 5">
    <name type="scientific">Bifidobacterium asteroides</name>
    <dbReference type="NCBI Taxonomy" id="1684"/>
    <lineage>
        <taxon>Bacteria</taxon>
        <taxon>Bacillati</taxon>
        <taxon>Actinomycetota</taxon>
        <taxon>Actinomycetes</taxon>
        <taxon>Bifidobacteriales</taxon>
        <taxon>Bifidobacteriaceae</taxon>
        <taxon>Bifidobacterium</taxon>
    </lineage>
</organism>
<dbReference type="EMBL" id="PCHJ01000008">
    <property type="protein sequence ID" value="PKV10210.1"/>
    <property type="molecule type" value="Genomic_DNA"/>
</dbReference>
<dbReference type="PROSITE" id="PS51257">
    <property type="entry name" value="PROKAR_LIPOPROTEIN"/>
    <property type="match status" value="1"/>
</dbReference>
<reference evidence="4 5" key="1">
    <citation type="submission" date="2017-10" db="EMBL/GenBank/DDBJ databases">
        <title>Bifidobacterium genomics.</title>
        <authorList>
            <person name="Lugli G.A."/>
            <person name="Milani C."/>
            <person name="Mancabelli L."/>
        </authorList>
    </citation>
    <scope>NUCLEOTIDE SEQUENCE [LARGE SCALE GENOMIC DNA]</scope>
    <source>
        <strain evidence="4 5">1460B</strain>
    </source>
</reference>
<evidence type="ECO:0000256" key="1">
    <source>
        <dbReference type="ARBA" id="ARBA00004196"/>
    </source>
</evidence>
<evidence type="ECO:0000256" key="2">
    <source>
        <dbReference type="SAM" id="SignalP"/>
    </source>
</evidence>
<feature type="chain" id="PRO_5038355509" evidence="2">
    <location>
        <begin position="25"/>
        <end position="346"/>
    </location>
</feature>
<dbReference type="RefSeq" id="WP_101432027.1">
    <property type="nucleotide sequence ID" value="NZ_PCHJ01000008.1"/>
</dbReference>
<evidence type="ECO:0000313" key="4">
    <source>
        <dbReference type="EMBL" id="PKV10210.1"/>
    </source>
</evidence>
<protein>
    <submittedName>
        <fullName evidence="4">Sugar ABC transporter substrate-binding protein</fullName>
    </submittedName>
</protein>
<keyword evidence="2" id="KW-0732">Signal</keyword>
<sequence length="346" mass="36733">MKIGTVKKLVAVSSVAALMLGVSACSSSAPSSNNNAKGGKDEKILVVPKYTGLKYFDVSGDGARAQAKKLGVGFDYIGSQESTTNAQIQTLTSAVAQKPAAMVVSAIDENAVAPVLQRAMKQGIKVVTYDADATSSARNVFVNQLSYKLAAETMLDAALKNDPEGGKVAFISASPSATNHRKHVEWMKKLIDTDSRYSKLKYIDTVQYSNDDPAKSESISRNLMQANPDLKFIISSSVPTTAAAANAIANAGKKGQVYAPGFSMPSSMKQFVEDGTIKAFSLWDPAQLGAVSVSVADQLAKGKIKGQKGEKVKVDGVGEFTIGENNEIDVNKPLIFTKDNIAKYDF</sequence>
<feature type="domain" description="Periplasmic binding protein" evidence="3">
    <location>
        <begin position="44"/>
        <end position="303"/>
    </location>
</feature>
<dbReference type="AlphaFoldDB" id="A0A2N3RCI8"/>
<dbReference type="SUPFAM" id="SSF53822">
    <property type="entry name" value="Periplasmic binding protein-like I"/>
    <property type="match status" value="1"/>
</dbReference>
<dbReference type="PANTHER" id="PTHR30036">
    <property type="entry name" value="D-XYLOSE-BINDING PERIPLASMIC PROTEIN"/>
    <property type="match status" value="1"/>
</dbReference>
<dbReference type="InterPro" id="IPR050555">
    <property type="entry name" value="Bact_Solute-Bind_Prot2"/>
</dbReference>
<dbReference type="PANTHER" id="PTHR30036:SF8">
    <property type="entry name" value="ABC-TYPE SUGAR TRANSPORT SYSTEM PERIPLASMIC COMPONENT-LIKE PROTEIN"/>
    <property type="match status" value="1"/>
</dbReference>
<comment type="caution">
    <text evidence="4">The sequence shown here is derived from an EMBL/GenBank/DDBJ whole genome shotgun (WGS) entry which is preliminary data.</text>
</comment>
<dbReference type="InterPro" id="IPR025997">
    <property type="entry name" value="SBP_2_dom"/>
</dbReference>